<name>A0ABV1C5G5_9FIRM</name>
<dbReference type="RefSeq" id="WP_349187107.1">
    <property type="nucleotide sequence ID" value="NZ_JBBMEN010000028.1"/>
</dbReference>
<evidence type="ECO:0000259" key="1">
    <source>
        <dbReference type="Pfam" id="PF20434"/>
    </source>
</evidence>
<dbReference type="Gene3D" id="3.40.50.1820">
    <property type="entry name" value="alpha/beta hydrolase"/>
    <property type="match status" value="1"/>
</dbReference>
<keyword evidence="3" id="KW-1185">Reference proteome</keyword>
<dbReference type="SUPFAM" id="SSF53474">
    <property type="entry name" value="alpha/beta-Hydrolases"/>
    <property type="match status" value="1"/>
</dbReference>
<dbReference type="Proteomes" id="UP001465119">
    <property type="component" value="Unassembled WGS sequence"/>
</dbReference>
<reference evidence="2 3" key="1">
    <citation type="submission" date="2024-03" db="EMBL/GenBank/DDBJ databases">
        <title>Human intestinal bacterial collection.</title>
        <authorList>
            <person name="Pauvert C."/>
            <person name="Hitch T.C.A."/>
            <person name="Clavel T."/>
        </authorList>
    </citation>
    <scope>NUCLEOTIDE SEQUENCE [LARGE SCALE GENOMIC DNA]</scope>
    <source>
        <strain evidence="2 3">CLA-AA-H281</strain>
    </source>
</reference>
<feature type="domain" description="BD-FAE-like" evidence="1">
    <location>
        <begin position="142"/>
        <end position="198"/>
    </location>
</feature>
<organism evidence="2 3">
    <name type="scientific">Faecalibacterium intestinale</name>
    <dbReference type="NCBI Taxonomy" id="3133155"/>
    <lineage>
        <taxon>Bacteria</taxon>
        <taxon>Bacillati</taxon>
        <taxon>Bacillota</taxon>
        <taxon>Clostridia</taxon>
        <taxon>Eubacteriales</taxon>
        <taxon>Oscillospiraceae</taxon>
        <taxon>Faecalibacterium</taxon>
    </lineage>
</organism>
<dbReference type="NCBIfam" id="NF041556">
    <property type="entry name" value="tannase_B"/>
    <property type="match status" value="1"/>
</dbReference>
<evidence type="ECO:0000313" key="2">
    <source>
        <dbReference type="EMBL" id="MEQ2386807.1"/>
    </source>
</evidence>
<sequence>MAKDLCFDPTAYTTKHCTLAGSTVRYRAFENIVYCAAPVDPIQKLNLYVPEDYYDGARHNGYTLHTAPIFVPNTVGGYLPGPADCPGLDRFGRPNAAFRALEHGYIVVCIGVRGRTSGHQNTEFFEGSKTIAEQQETGHSVGKAPAFIVDLKAGIRWLRKNRDSIPGDTEKLITNGTSAGGALSALAGTSGNSPLYAAELAAIGAADERDDVFAVSCYCPIHNLENADAAYEWMFCGHDHFSTIRMSVQDGKIVQKGTTGVQTEQQKQISRELKALFPAYLNGLDLKAADGTPLTLNEDGTGSFLDALKAEVMCAAQKELDTHHTAQALSGIAVAGSEVEQQSYLTIENGKVVALDWEGFVTAITRMKTAPAFDALDMNSPENEEFGTEEIQRQHFTAYGQAHDTAGGTLAAPEIIAKMNPLTFIGNADTAPYWRIRHGAYDRDTALAIPYILQTVLQNKGYKVDFAIPWGLPHSGDYDLNELFSWIDGLCQKSSDL</sequence>
<dbReference type="Pfam" id="PF20434">
    <property type="entry name" value="BD-FAE"/>
    <property type="match status" value="1"/>
</dbReference>
<dbReference type="InterPro" id="IPR048124">
    <property type="entry name" value="Tannase_B"/>
</dbReference>
<accession>A0ABV1C5G5</accession>
<proteinExistence type="predicted"/>
<dbReference type="EMBL" id="JBBMEN010000028">
    <property type="protein sequence ID" value="MEQ2386807.1"/>
    <property type="molecule type" value="Genomic_DNA"/>
</dbReference>
<comment type="caution">
    <text evidence="2">The sequence shown here is derived from an EMBL/GenBank/DDBJ whole genome shotgun (WGS) entry which is preliminary data.</text>
</comment>
<dbReference type="InterPro" id="IPR049492">
    <property type="entry name" value="BD-FAE-like_dom"/>
</dbReference>
<dbReference type="InterPro" id="IPR029058">
    <property type="entry name" value="AB_hydrolase_fold"/>
</dbReference>
<evidence type="ECO:0000313" key="3">
    <source>
        <dbReference type="Proteomes" id="UP001465119"/>
    </source>
</evidence>
<protein>
    <submittedName>
        <fullName evidence="2">Subtype B tannase</fullName>
    </submittedName>
</protein>
<gene>
    <name evidence="2" type="ORF">WMO20_12860</name>
</gene>